<keyword evidence="3" id="KW-1185">Reference proteome</keyword>
<keyword evidence="1" id="KW-0812">Transmembrane</keyword>
<comment type="caution">
    <text evidence="2">The sequence shown here is derived from an EMBL/GenBank/DDBJ whole genome shotgun (WGS) entry which is preliminary data.</text>
</comment>
<dbReference type="RefSeq" id="WP_087999121.1">
    <property type="nucleotide sequence ID" value="NZ_BMHB01000001.1"/>
</dbReference>
<dbReference type="Proteomes" id="UP000626244">
    <property type="component" value="Unassembled WGS sequence"/>
</dbReference>
<dbReference type="AlphaFoldDB" id="A0A8J3AFJ5"/>
<keyword evidence="1" id="KW-0472">Membrane</keyword>
<proteinExistence type="predicted"/>
<accession>A0A8J3AFJ5</accession>
<organism evidence="2 3">
    <name type="scientific">Gottfriedia solisilvae</name>
    <dbReference type="NCBI Taxonomy" id="1516104"/>
    <lineage>
        <taxon>Bacteria</taxon>
        <taxon>Bacillati</taxon>
        <taxon>Bacillota</taxon>
        <taxon>Bacilli</taxon>
        <taxon>Bacillales</taxon>
        <taxon>Bacillaceae</taxon>
        <taxon>Gottfriedia</taxon>
    </lineage>
</organism>
<sequence>MKFKSILFYAAPFLLTVILMLFSGIPETLEFVTGWLFISIFWFGIPIVLFCFPYWFYFIIVGKYYSKKRSHTILALTGTIILIVLFLICSAKVYKPIENKIYFTKETKMTLTKRSIALFEERMHIEGKLIEINKTSRMEGWNDVEVSGLVEGRELQIIISSKNKEDKRTISFNYLYKNGKWSLESTKAQIN</sequence>
<feature type="transmembrane region" description="Helical" evidence="1">
    <location>
        <begin position="73"/>
        <end position="94"/>
    </location>
</feature>
<name>A0A8J3AFJ5_9BACI</name>
<feature type="transmembrane region" description="Helical" evidence="1">
    <location>
        <begin position="37"/>
        <end position="61"/>
    </location>
</feature>
<evidence type="ECO:0000313" key="2">
    <source>
        <dbReference type="EMBL" id="GGI11635.1"/>
    </source>
</evidence>
<dbReference type="EMBL" id="BMHB01000001">
    <property type="protein sequence ID" value="GGI11635.1"/>
    <property type="molecule type" value="Genomic_DNA"/>
</dbReference>
<keyword evidence="1" id="KW-1133">Transmembrane helix</keyword>
<reference evidence="3" key="1">
    <citation type="journal article" date="2019" name="Int. J. Syst. Evol. Microbiol.">
        <title>The Global Catalogue of Microorganisms (GCM) 10K type strain sequencing project: providing services to taxonomists for standard genome sequencing and annotation.</title>
        <authorList>
            <consortium name="The Broad Institute Genomics Platform"/>
            <consortium name="The Broad Institute Genome Sequencing Center for Infectious Disease"/>
            <person name="Wu L."/>
            <person name="Ma J."/>
        </authorList>
    </citation>
    <scope>NUCLEOTIDE SEQUENCE [LARGE SCALE GENOMIC DNA]</scope>
    <source>
        <strain evidence="3">CGMCC 1.14993</strain>
    </source>
</reference>
<protein>
    <submittedName>
        <fullName evidence="2">Uncharacterized protein</fullName>
    </submittedName>
</protein>
<evidence type="ECO:0000256" key="1">
    <source>
        <dbReference type="SAM" id="Phobius"/>
    </source>
</evidence>
<gene>
    <name evidence="2" type="ORF">GCM10007380_08830</name>
</gene>
<evidence type="ECO:0000313" key="3">
    <source>
        <dbReference type="Proteomes" id="UP000626244"/>
    </source>
</evidence>
<feature type="transmembrane region" description="Helical" evidence="1">
    <location>
        <begin position="7"/>
        <end position="25"/>
    </location>
</feature>
<dbReference type="OrthoDB" id="2841878at2"/>